<name>A0ABD1JBP8_9TELE</name>
<feature type="compositionally biased region" description="Low complexity" evidence="2">
    <location>
        <begin position="150"/>
        <end position="172"/>
    </location>
</feature>
<keyword evidence="4" id="KW-1185">Reference proteome</keyword>
<evidence type="ECO:0000313" key="4">
    <source>
        <dbReference type="Proteomes" id="UP001591681"/>
    </source>
</evidence>
<dbReference type="PANTHER" id="PTHR23171:SF17">
    <property type="entry name" value="TUFTELIN"/>
    <property type="match status" value="1"/>
</dbReference>
<dbReference type="AlphaFoldDB" id="A0ABD1JBP8"/>
<dbReference type="PANTHER" id="PTHR23171">
    <property type="entry name" value="GDOWN1"/>
    <property type="match status" value="1"/>
</dbReference>
<feature type="region of interest" description="Disordered" evidence="2">
    <location>
        <begin position="206"/>
        <end position="225"/>
    </location>
</feature>
<dbReference type="EMBL" id="JBHFQA010000017">
    <property type="protein sequence ID" value="KAL2084189.1"/>
    <property type="molecule type" value="Genomic_DNA"/>
</dbReference>
<evidence type="ECO:0000256" key="1">
    <source>
        <dbReference type="SAM" id="Coils"/>
    </source>
</evidence>
<comment type="caution">
    <text evidence="3">The sequence shown here is derived from an EMBL/GenBank/DDBJ whole genome shotgun (WGS) entry which is preliminary data.</text>
</comment>
<feature type="coiled-coil region" evidence="1">
    <location>
        <begin position="302"/>
        <end position="364"/>
    </location>
</feature>
<feature type="region of interest" description="Disordered" evidence="2">
    <location>
        <begin position="129"/>
        <end position="189"/>
    </location>
</feature>
<dbReference type="Proteomes" id="UP001591681">
    <property type="component" value="Unassembled WGS sequence"/>
</dbReference>
<organism evidence="3 4">
    <name type="scientific">Coilia grayii</name>
    <name type="common">Gray's grenadier anchovy</name>
    <dbReference type="NCBI Taxonomy" id="363190"/>
    <lineage>
        <taxon>Eukaryota</taxon>
        <taxon>Metazoa</taxon>
        <taxon>Chordata</taxon>
        <taxon>Craniata</taxon>
        <taxon>Vertebrata</taxon>
        <taxon>Euteleostomi</taxon>
        <taxon>Actinopterygii</taxon>
        <taxon>Neopterygii</taxon>
        <taxon>Teleostei</taxon>
        <taxon>Clupei</taxon>
        <taxon>Clupeiformes</taxon>
        <taxon>Clupeoidei</taxon>
        <taxon>Engraulidae</taxon>
        <taxon>Coilinae</taxon>
        <taxon>Coilia</taxon>
    </lineage>
</organism>
<evidence type="ECO:0000256" key="2">
    <source>
        <dbReference type="SAM" id="MobiDB-lite"/>
    </source>
</evidence>
<evidence type="ECO:0000313" key="3">
    <source>
        <dbReference type="EMBL" id="KAL2084189.1"/>
    </source>
</evidence>
<keyword evidence="1" id="KW-0175">Coiled coil</keyword>
<proteinExistence type="predicted"/>
<evidence type="ECO:0008006" key="5">
    <source>
        <dbReference type="Google" id="ProtNLM"/>
    </source>
</evidence>
<feature type="compositionally biased region" description="Basic and acidic residues" evidence="2">
    <location>
        <begin position="206"/>
        <end position="220"/>
    </location>
</feature>
<protein>
    <recommendedName>
        <fullName evidence="5">Tuftelin</fullName>
    </recommendedName>
</protein>
<dbReference type="InterPro" id="IPR051375">
    <property type="entry name" value="Tuftelin_GRINL1A/MYZAP/CCD68"/>
</dbReference>
<feature type="compositionally biased region" description="Basic and acidic residues" evidence="2">
    <location>
        <begin position="133"/>
        <end position="149"/>
    </location>
</feature>
<feature type="region of interest" description="Disordered" evidence="2">
    <location>
        <begin position="379"/>
        <end position="399"/>
    </location>
</feature>
<reference evidence="3 4" key="1">
    <citation type="submission" date="2024-09" db="EMBL/GenBank/DDBJ databases">
        <title>A chromosome-level genome assembly of Gray's grenadier anchovy, Coilia grayii.</title>
        <authorList>
            <person name="Fu Z."/>
        </authorList>
    </citation>
    <scope>NUCLEOTIDE SEQUENCE [LARGE SCALE GENOMIC DNA]</scope>
    <source>
        <strain evidence="3">G4</strain>
        <tissue evidence="3">Muscle</tissue>
    </source>
</reference>
<sequence>MKMNGITRSLCTIEDIRAEERVESCRRLRLTLQNQNQYQNQQQQQSHGKPIGRAFAVVQPPIERESLKNEPIKPSEEKVEVIKVYLKARQQQQARHQQSLKMLSDEVSQIQEVRYCLKNLREQMAAKNNTYKTESKIRLSTPDSRDHAHLATSSSSSVSSSSVTASATPTAHTAEHSHDDKQEWGDEQERARMREVSKRLYAQLQEAEKKHQEEREKLQREAGQYKQQLSEQCDRLREAEQTAEQQDQRVTELQRLLSGMEQESSSLREELMTREAELLQLREHKEEGLENGKRSEELHRENAVLKEKLHHLDDMLKSQQRKLRTMIEQVQNSKLVIQERDRVIRELEERVAYLEAENREMHDQMDYYLGGQRSTSYLSSDQNPQIVYSKPLRPSTQGNNKSLPFIKVIEIKS</sequence>
<accession>A0ABD1JBP8</accession>
<feature type="compositionally biased region" description="Basic and acidic residues" evidence="2">
    <location>
        <begin position="173"/>
        <end position="189"/>
    </location>
</feature>
<gene>
    <name evidence="3" type="ORF">ACEWY4_019707</name>
</gene>